<evidence type="ECO:0000256" key="1">
    <source>
        <dbReference type="SAM" id="Phobius"/>
    </source>
</evidence>
<keyword evidence="1" id="KW-0812">Transmembrane</keyword>
<reference evidence="2 3" key="1">
    <citation type="submission" date="2015-03" db="EMBL/GenBank/DDBJ databases">
        <authorList>
            <person name="Krishnan R."/>
            <person name="Midha S."/>
            <person name="Patil P.B."/>
            <person name="Rameshkumar N."/>
        </authorList>
    </citation>
    <scope>NUCLEOTIDE SEQUENCE [LARGE SCALE GENOMIC DNA]</scope>
    <source>
        <strain evidence="2 3">L1E11</strain>
    </source>
</reference>
<comment type="caution">
    <text evidence="2">The sequence shown here is derived from an EMBL/GenBank/DDBJ whole genome shotgun (WGS) entry which is preliminary data.</text>
</comment>
<name>A0ABX5LXQ4_9GAMM</name>
<evidence type="ECO:0000313" key="2">
    <source>
        <dbReference type="EMBL" id="PXF30425.1"/>
    </source>
</evidence>
<keyword evidence="3" id="KW-1185">Reference proteome</keyword>
<dbReference type="RefSeq" id="WP_110188096.1">
    <property type="nucleotide sequence ID" value="NZ_LAPT01000076.1"/>
</dbReference>
<gene>
    <name evidence="2" type="ORF">WH50_15250</name>
</gene>
<dbReference type="Proteomes" id="UP000248090">
    <property type="component" value="Unassembled WGS sequence"/>
</dbReference>
<proteinExistence type="predicted"/>
<feature type="transmembrane region" description="Helical" evidence="1">
    <location>
        <begin position="72"/>
        <end position="91"/>
    </location>
</feature>
<organism evidence="2 3">
    <name type="scientific">Pokkaliibacter plantistimulans</name>
    <dbReference type="NCBI Taxonomy" id="1635171"/>
    <lineage>
        <taxon>Bacteria</taxon>
        <taxon>Pseudomonadati</taxon>
        <taxon>Pseudomonadota</taxon>
        <taxon>Gammaproteobacteria</taxon>
        <taxon>Oceanospirillales</taxon>
        <taxon>Balneatrichaceae</taxon>
        <taxon>Pokkaliibacter</taxon>
    </lineage>
</organism>
<sequence>MSPNTAHPASPPQQDAQDYTTYQDCLEALKQTTLTRGIYWASGWLLVALVVLARGVLCDTDGVNLTGFWNEGNIALLLHGVAIAHLIRTYLRITELELLPKEQLCQQC</sequence>
<accession>A0ABX5LXQ4</accession>
<evidence type="ECO:0000313" key="3">
    <source>
        <dbReference type="Proteomes" id="UP000248090"/>
    </source>
</evidence>
<protein>
    <submittedName>
        <fullName evidence="2">Uncharacterized protein</fullName>
    </submittedName>
</protein>
<dbReference type="EMBL" id="LAPT01000076">
    <property type="protein sequence ID" value="PXF30425.1"/>
    <property type="molecule type" value="Genomic_DNA"/>
</dbReference>
<keyword evidence="1" id="KW-1133">Transmembrane helix</keyword>
<keyword evidence="1" id="KW-0472">Membrane</keyword>
<feature type="transmembrane region" description="Helical" evidence="1">
    <location>
        <begin position="38"/>
        <end position="57"/>
    </location>
</feature>